<dbReference type="InterPro" id="IPR017439">
    <property type="entry name" value="Amidohydrolase"/>
</dbReference>
<evidence type="ECO:0000259" key="2">
    <source>
        <dbReference type="Pfam" id="PF07687"/>
    </source>
</evidence>
<dbReference type="Pfam" id="PF01546">
    <property type="entry name" value="Peptidase_M20"/>
    <property type="match status" value="1"/>
</dbReference>
<dbReference type="EC" id="3.5.1.32" evidence="3"/>
<dbReference type="Gene3D" id="3.30.70.360">
    <property type="match status" value="1"/>
</dbReference>
<keyword evidence="4" id="KW-1185">Reference proteome</keyword>
<dbReference type="NCBIfam" id="TIGR01891">
    <property type="entry name" value="amidohydrolases"/>
    <property type="match status" value="1"/>
</dbReference>
<dbReference type="PIRSF" id="PIRSF005962">
    <property type="entry name" value="Pept_M20D_amidohydro"/>
    <property type="match status" value="1"/>
</dbReference>
<accession>A0ABR6J7W8</accession>
<sequence length="426" mass="45244">MVDFAPTPDIAHEIPESSPRAFADFLLSTEACVLMIVDISGAQSMHDEIIAWRRDLHANPELGYELPRTASFVAEKLRAVGCDQITEGVGRSGVVGVIHGRKHSSGRVVGLRADMDALPIHETTGLSYASTTEGRMHACGHDGHTAMLLGAAKALAETRNFDGTAVLIFQPAEEGQAGAKAMCDDGLMTRWGIESVFALHNEPGLDVGRFATRTGPFGAAVASFKITVDGKSAHSASPHAGVDALLPAANILIALQTVIARNVHPLKSGVISFGSFQGGKPGGTFVGSSELRGLARWFEPEVRDAMHRRIIEISEGIAASYGATATVTFRNLYPPVVNHPAETTLAVEVARTVMGKDAVDPDHSQLMGSEDFAFMLEQRPGNIALLGNGATAGLHDSAYDFNDAAIPFGVAYWRRLIEASMPVQTP</sequence>
<keyword evidence="1 3" id="KW-0378">Hydrolase</keyword>
<name>A0ABR6J7W8_AGRRD</name>
<comment type="caution">
    <text evidence="3">The sequence shown here is derived from an EMBL/GenBank/DDBJ whole genome shotgun (WGS) entry which is preliminary data.</text>
</comment>
<dbReference type="InterPro" id="IPR002933">
    <property type="entry name" value="Peptidase_M20"/>
</dbReference>
<dbReference type="SUPFAM" id="SSF55031">
    <property type="entry name" value="Bacterial exopeptidase dimerisation domain"/>
    <property type="match status" value="1"/>
</dbReference>
<feature type="domain" description="Peptidase M20 dimerisation" evidence="2">
    <location>
        <begin position="222"/>
        <end position="280"/>
    </location>
</feature>
<protein>
    <submittedName>
        <fullName evidence="3">Hippurate hydrolase</fullName>
        <ecNumber evidence="3">3.5.1.32</ecNumber>
    </submittedName>
</protein>
<dbReference type="Pfam" id="PF07687">
    <property type="entry name" value="M20_dimer"/>
    <property type="match status" value="1"/>
</dbReference>
<reference evidence="3 4" key="1">
    <citation type="submission" date="2020-08" db="EMBL/GenBank/DDBJ databases">
        <title>Genomic Encyclopedia of Type Strains, Phase IV (KMG-V): Genome sequencing to study the core and pangenomes of soil and plant-associated prokaryotes.</title>
        <authorList>
            <person name="Whitman W."/>
        </authorList>
    </citation>
    <scope>NUCLEOTIDE SEQUENCE [LARGE SCALE GENOMIC DNA]</scope>
    <source>
        <strain evidence="3 4">SEMIA 461</strain>
    </source>
</reference>
<evidence type="ECO:0000313" key="4">
    <source>
        <dbReference type="Proteomes" id="UP000534590"/>
    </source>
</evidence>
<proteinExistence type="predicted"/>
<dbReference type="GO" id="GO:0047980">
    <property type="term" value="F:hippurate hydrolase activity"/>
    <property type="evidence" value="ECO:0007669"/>
    <property type="project" value="UniProtKB-EC"/>
</dbReference>
<dbReference type="InterPro" id="IPR011650">
    <property type="entry name" value="Peptidase_M20_dimer"/>
</dbReference>
<dbReference type="PANTHER" id="PTHR11014:SF63">
    <property type="entry name" value="METALLOPEPTIDASE, PUTATIVE (AFU_ORTHOLOGUE AFUA_6G09600)-RELATED"/>
    <property type="match status" value="1"/>
</dbReference>
<dbReference type="PANTHER" id="PTHR11014">
    <property type="entry name" value="PEPTIDASE M20 FAMILY MEMBER"/>
    <property type="match status" value="1"/>
</dbReference>
<dbReference type="EMBL" id="JACIHP010000002">
    <property type="protein sequence ID" value="MBB4490591.1"/>
    <property type="molecule type" value="Genomic_DNA"/>
</dbReference>
<dbReference type="InterPro" id="IPR036264">
    <property type="entry name" value="Bact_exopeptidase_dim_dom"/>
</dbReference>
<dbReference type="Gene3D" id="3.40.630.10">
    <property type="entry name" value="Zn peptidases"/>
    <property type="match status" value="1"/>
</dbReference>
<dbReference type="SUPFAM" id="SSF53187">
    <property type="entry name" value="Zn-dependent exopeptidases"/>
    <property type="match status" value="1"/>
</dbReference>
<evidence type="ECO:0000256" key="1">
    <source>
        <dbReference type="ARBA" id="ARBA00022801"/>
    </source>
</evidence>
<evidence type="ECO:0000313" key="3">
    <source>
        <dbReference type="EMBL" id="MBB4490591.1"/>
    </source>
</evidence>
<organism evidence="3 4">
    <name type="scientific">Agrobacterium radiobacter</name>
    <dbReference type="NCBI Taxonomy" id="362"/>
    <lineage>
        <taxon>Bacteria</taxon>
        <taxon>Pseudomonadati</taxon>
        <taxon>Pseudomonadota</taxon>
        <taxon>Alphaproteobacteria</taxon>
        <taxon>Hyphomicrobiales</taxon>
        <taxon>Rhizobiaceae</taxon>
        <taxon>Rhizobium/Agrobacterium group</taxon>
        <taxon>Agrobacterium</taxon>
        <taxon>Agrobacterium tumefaciens complex</taxon>
    </lineage>
</organism>
<dbReference type="Proteomes" id="UP000534590">
    <property type="component" value="Unassembled WGS sequence"/>
</dbReference>
<gene>
    <name evidence="3" type="ORF">GGE40_002422</name>
</gene>